<evidence type="ECO:0000313" key="4">
    <source>
        <dbReference type="Proteomes" id="UP001154282"/>
    </source>
</evidence>
<evidence type="ECO:0000256" key="2">
    <source>
        <dbReference type="SAM" id="Phobius"/>
    </source>
</evidence>
<feature type="compositionally biased region" description="Polar residues" evidence="1">
    <location>
        <begin position="85"/>
        <end position="99"/>
    </location>
</feature>
<evidence type="ECO:0000256" key="1">
    <source>
        <dbReference type="SAM" id="MobiDB-lite"/>
    </source>
</evidence>
<name>A0AAV0LX76_9ROSI</name>
<reference evidence="3" key="1">
    <citation type="submission" date="2022-08" db="EMBL/GenBank/DDBJ databases">
        <authorList>
            <person name="Gutierrez-Valencia J."/>
        </authorList>
    </citation>
    <scope>NUCLEOTIDE SEQUENCE</scope>
</reference>
<dbReference type="PANTHER" id="PTHR34379">
    <property type="entry name" value="OS07G0553800 PROTEIN"/>
    <property type="match status" value="1"/>
</dbReference>
<organism evidence="3 4">
    <name type="scientific">Linum tenue</name>
    <dbReference type="NCBI Taxonomy" id="586396"/>
    <lineage>
        <taxon>Eukaryota</taxon>
        <taxon>Viridiplantae</taxon>
        <taxon>Streptophyta</taxon>
        <taxon>Embryophyta</taxon>
        <taxon>Tracheophyta</taxon>
        <taxon>Spermatophyta</taxon>
        <taxon>Magnoliopsida</taxon>
        <taxon>eudicotyledons</taxon>
        <taxon>Gunneridae</taxon>
        <taxon>Pentapetalae</taxon>
        <taxon>rosids</taxon>
        <taxon>fabids</taxon>
        <taxon>Malpighiales</taxon>
        <taxon>Linaceae</taxon>
        <taxon>Linum</taxon>
    </lineage>
</organism>
<dbReference type="AlphaFoldDB" id="A0AAV0LX76"/>
<feature type="region of interest" description="Disordered" evidence="1">
    <location>
        <begin position="71"/>
        <end position="114"/>
    </location>
</feature>
<feature type="compositionally biased region" description="Low complexity" evidence="1">
    <location>
        <begin position="19"/>
        <end position="34"/>
    </location>
</feature>
<evidence type="ECO:0000313" key="3">
    <source>
        <dbReference type="EMBL" id="CAI0439107.1"/>
    </source>
</evidence>
<dbReference type="EMBL" id="CAMGYJ010000006">
    <property type="protein sequence ID" value="CAI0439107.1"/>
    <property type="molecule type" value="Genomic_DNA"/>
</dbReference>
<feature type="region of interest" description="Disordered" evidence="1">
    <location>
        <begin position="1"/>
        <end position="49"/>
    </location>
</feature>
<comment type="caution">
    <text evidence="3">The sequence shown here is derived from an EMBL/GenBank/DDBJ whole genome shotgun (WGS) entry which is preliminary data.</text>
</comment>
<dbReference type="PANTHER" id="PTHR34379:SF6">
    <property type="entry name" value="PROTEIN 3F"/>
    <property type="match status" value="1"/>
</dbReference>
<sequence length="295" mass="31209">MEDDDQRDGVLLSSYPSNSTTASTTATTTATSTTMPSPDCGRGGKPKKGLKRFPRVLKAILFETSLAKKIRKRKNAQKGGGGNIYVTTPGNADPTNPLSEQDPPLQNGVVELPPGLLLNSSTPSLTAAVSSVSSSSSAALSNSTFATSSSNNSSTNSRSSTANTTLQPLDGEIILLQDHQPSDGKGGSPTAAAAAAGKGRYSSNVGLCLVLVSLVVLVFWGKICAIIFTSTWLFFVPHCIPGTVSRIGALYCRKIEPEEYRKSKVVVVEGFVERNRNRCRRWVGGLKGRRGSNDE</sequence>
<feature type="transmembrane region" description="Helical" evidence="2">
    <location>
        <begin position="207"/>
        <end position="235"/>
    </location>
</feature>
<keyword evidence="2" id="KW-0812">Transmembrane</keyword>
<keyword evidence="4" id="KW-1185">Reference proteome</keyword>
<dbReference type="InterPro" id="IPR040411">
    <property type="entry name" value="At5g23160-like"/>
</dbReference>
<gene>
    <name evidence="3" type="ORF">LITE_LOCUS26040</name>
</gene>
<keyword evidence="2" id="KW-0472">Membrane</keyword>
<protein>
    <submittedName>
        <fullName evidence="3">Uncharacterized protein</fullName>
    </submittedName>
</protein>
<keyword evidence="2" id="KW-1133">Transmembrane helix</keyword>
<accession>A0AAV0LX76</accession>
<feature type="region of interest" description="Disordered" evidence="1">
    <location>
        <begin position="143"/>
        <end position="163"/>
    </location>
</feature>
<dbReference type="Proteomes" id="UP001154282">
    <property type="component" value="Unassembled WGS sequence"/>
</dbReference>
<proteinExistence type="predicted"/>